<name>A0A7C0Y790_9BACT</name>
<dbReference type="PANTHER" id="PTHR47197:SF3">
    <property type="entry name" value="DIHYDRO-HEME D1 DEHYDROGENASE"/>
    <property type="match status" value="1"/>
</dbReference>
<dbReference type="SUPFAM" id="SSF51004">
    <property type="entry name" value="C-terminal (heme d1) domain of cytochrome cd1-nitrite reductase"/>
    <property type="match status" value="1"/>
</dbReference>
<dbReference type="InterPro" id="IPR011048">
    <property type="entry name" value="Haem_d1_sf"/>
</dbReference>
<sequence>MSEKPFVWWVFLLVVALFISSPALGGTRVSVYLALKSPVSAPVWFKLKGLAVAQDGEDWTELKARVREVDSSKVGRGQVFLGIFEIPRGSYTRLRLTLEKAALKKDGKLMLLSLAQKEAEFRISPPLNLRDGDSTCLFLTWDVDASVKGGFSFEPVIHVKPQAIPIASELLYVTCDDIDTLYVIRADKNWVVGSLGLGGGPKGLKIDKDLNRLYVVDSKSRDIKVVELSTNRVVDSIMLPFVLEPTFIELSPDGAKAYVTDKKGNYLLKLDLSSGSVEGEAELGHGLYYPLYVEDEGVLAVSSLLSQLVYLVDPADLRVRQEVRVGVSPEGLLVHQGYLYVADRGSGTVTVYSFREGRVLGRVNVGAQPRRIVGSGSKVYVSNYGEGTLSILLPGRTVVFRKIAIGGTPLDMAVCERRRWLYVLDRDAKKVKVLGLTSERLVTAIPLGGTPFSAQVLQ</sequence>
<protein>
    <submittedName>
        <fullName evidence="1">YncE family protein</fullName>
    </submittedName>
</protein>
<dbReference type="Gene3D" id="2.130.10.10">
    <property type="entry name" value="YVTN repeat-like/Quinoprotein amine dehydrogenase"/>
    <property type="match status" value="2"/>
</dbReference>
<reference evidence="1" key="1">
    <citation type="journal article" date="2020" name="mSystems">
        <title>Genome- and Community-Level Interaction Insights into Carbon Utilization and Element Cycling Functions of Hydrothermarchaeota in Hydrothermal Sediment.</title>
        <authorList>
            <person name="Zhou Z."/>
            <person name="Liu Y."/>
            <person name="Xu W."/>
            <person name="Pan J."/>
            <person name="Luo Z.H."/>
            <person name="Li M."/>
        </authorList>
    </citation>
    <scope>NUCLEOTIDE SEQUENCE [LARGE SCALE GENOMIC DNA]</scope>
    <source>
        <strain evidence="1">HyVt-115</strain>
    </source>
</reference>
<dbReference type="InterPro" id="IPR015943">
    <property type="entry name" value="WD40/YVTN_repeat-like_dom_sf"/>
</dbReference>
<accession>A0A7C0Y790</accession>
<dbReference type="AlphaFoldDB" id="A0A7C0Y790"/>
<dbReference type="EMBL" id="DQWS01000022">
    <property type="protein sequence ID" value="HDD52545.1"/>
    <property type="molecule type" value="Genomic_DNA"/>
</dbReference>
<dbReference type="PANTHER" id="PTHR47197">
    <property type="entry name" value="PROTEIN NIRF"/>
    <property type="match status" value="1"/>
</dbReference>
<gene>
    <name evidence="1" type="ORF">ENF32_00540</name>
</gene>
<proteinExistence type="predicted"/>
<dbReference type="Proteomes" id="UP000885690">
    <property type="component" value="Unassembled WGS sequence"/>
</dbReference>
<evidence type="ECO:0000313" key="1">
    <source>
        <dbReference type="EMBL" id="HDD52545.1"/>
    </source>
</evidence>
<comment type="caution">
    <text evidence="1">The sequence shown here is derived from an EMBL/GenBank/DDBJ whole genome shotgun (WGS) entry which is preliminary data.</text>
</comment>
<organism evidence="1">
    <name type="scientific">Thermosulfidibacter takaii</name>
    <dbReference type="NCBI Taxonomy" id="412593"/>
    <lineage>
        <taxon>Bacteria</taxon>
        <taxon>Pseudomonadati</taxon>
        <taxon>Thermosulfidibacterota</taxon>
        <taxon>Thermosulfidibacteria</taxon>
        <taxon>Thermosulfidibacterales</taxon>
        <taxon>Thermosulfidibacteraceae</taxon>
    </lineage>
</organism>
<dbReference type="InterPro" id="IPR051200">
    <property type="entry name" value="Host-pathogen_enzymatic-act"/>
</dbReference>